<dbReference type="InterPro" id="IPR005644">
    <property type="entry name" value="NolW-like"/>
</dbReference>
<evidence type="ECO:0000256" key="3">
    <source>
        <dbReference type="ARBA" id="ARBA00023237"/>
    </source>
</evidence>
<feature type="compositionally biased region" description="Low complexity" evidence="6">
    <location>
        <begin position="151"/>
        <end position="181"/>
    </location>
</feature>
<feature type="domain" description="AMIN" evidence="10">
    <location>
        <begin position="16"/>
        <end position="95"/>
    </location>
</feature>
<dbReference type="Pfam" id="PF03958">
    <property type="entry name" value="Secretin_N"/>
    <property type="match status" value="1"/>
</dbReference>
<dbReference type="GO" id="GO:0009306">
    <property type="term" value="P:protein secretion"/>
    <property type="evidence" value="ECO:0007669"/>
    <property type="project" value="InterPro"/>
</dbReference>
<evidence type="ECO:0000256" key="5">
    <source>
        <dbReference type="RuleBase" id="RU004004"/>
    </source>
</evidence>
<reference evidence="11 12" key="2">
    <citation type="submission" date="2018-03" db="EMBL/GenBank/DDBJ databases">
        <title>The ancient ancestry and fast evolution of plastids.</title>
        <authorList>
            <person name="Moore K.R."/>
            <person name="Magnabosco C."/>
            <person name="Momper L."/>
            <person name="Gold D.A."/>
            <person name="Bosak T."/>
            <person name="Fournier G.P."/>
        </authorList>
    </citation>
    <scope>NUCLEOTIDE SEQUENCE [LARGE SCALE GENOMIC DNA]</scope>
    <source>
        <strain evidence="11 12">ULC18</strain>
    </source>
</reference>
<feature type="domain" description="Secretin/TonB short N-terminal" evidence="9">
    <location>
        <begin position="316"/>
        <end position="354"/>
    </location>
</feature>
<dbReference type="EMBL" id="PVWK01000127">
    <property type="protein sequence ID" value="PSB25267.1"/>
    <property type="molecule type" value="Genomic_DNA"/>
</dbReference>
<keyword evidence="12" id="KW-1185">Reference proteome</keyword>
<evidence type="ECO:0000256" key="1">
    <source>
        <dbReference type="ARBA" id="ARBA00022448"/>
    </source>
</evidence>
<evidence type="ECO:0000256" key="6">
    <source>
        <dbReference type="SAM" id="MobiDB-lite"/>
    </source>
</evidence>
<evidence type="ECO:0000259" key="8">
    <source>
        <dbReference type="Pfam" id="PF03958"/>
    </source>
</evidence>
<proteinExistence type="inferred from homology"/>
<dbReference type="Proteomes" id="UP000239576">
    <property type="component" value="Unassembled WGS sequence"/>
</dbReference>
<dbReference type="InterPro" id="IPR050810">
    <property type="entry name" value="Bact_Secretion_Sys_Channel"/>
</dbReference>
<dbReference type="AlphaFoldDB" id="A0A2T1DXP4"/>
<dbReference type="Pfam" id="PF11741">
    <property type="entry name" value="AMIN"/>
    <property type="match status" value="1"/>
</dbReference>
<dbReference type="InterPro" id="IPR004846">
    <property type="entry name" value="T2SS/T3SS_dom"/>
</dbReference>
<keyword evidence="3" id="KW-0998">Cell outer membrane</keyword>
<dbReference type="Pfam" id="PF07660">
    <property type="entry name" value="STN"/>
    <property type="match status" value="1"/>
</dbReference>
<dbReference type="GO" id="GO:0009279">
    <property type="term" value="C:cell outer membrane"/>
    <property type="evidence" value="ECO:0007669"/>
    <property type="project" value="UniProtKB-SubCell"/>
</dbReference>
<evidence type="ECO:0000259" key="10">
    <source>
        <dbReference type="Pfam" id="PF11741"/>
    </source>
</evidence>
<protein>
    <submittedName>
        <fullName evidence="11">Uncharacterized protein</fullName>
    </submittedName>
</protein>
<comment type="subcellular location">
    <subcellularLocation>
        <location evidence="5">Cell outer membrane</location>
    </subcellularLocation>
</comment>
<feature type="compositionally biased region" description="Pro residues" evidence="6">
    <location>
        <begin position="182"/>
        <end position="198"/>
    </location>
</feature>
<evidence type="ECO:0000259" key="9">
    <source>
        <dbReference type="Pfam" id="PF07660"/>
    </source>
</evidence>
<dbReference type="InterPro" id="IPR011662">
    <property type="entry name" value="Secretin/TonB_short_N"/>
</dbReference>
<dbReference type="InterPro" id="IPR021731">
    <property type="entry name" value="AMIN_dom"/>
</dbReference>
<keyword evidence="1 5" id="KW-0813">Transport</keyword>
<dbReference type="OrthoDB" id="9779724at2"/>
<name>A0A2T1DXP4_9CYAN</name>
<sequence>MASQPTLAAPVQVTGVQLNQTASGVDVTLQTKAGARPQVFAVNRSNSWTADLPSSQLQLPGGKSFRKENPAPGIALVTVAPLDATSVRVTVVGKTGAPVGQVVRPDQGGVKLSVSPFGTKQAAATTTASFPAPARSLSVLAQPSPVPFTPLPSTSASPRTTTTITVPTPTKPLTLAQTTPAQPAPAASPTPSPAPLPGRPTAVPTNQTAPLLPNPDVQIQGPGVVPPGVQSVSPRAVPPPVGDISTAQVDASGTSIDLGSAERVPRLVLRDAPAREVLGLLARTAGLNLAFVNDLLAQGQAGQPPQAGQATSNDGPKITLDIENEPVQNVFNYVLQLTGLEANRVGRTIFVGPKLPNSARNLVVRSVRLNQASITSAINFLVTLGAESAVSRDRLVTNATAVPVGQLAGGGSAITQTQTATESRIENQRVNYVDSTPLLRGLQISGDERTNQVTLVGEPKKVGIAIAQLAQLDIRRRQVTVNVRVVDVDLSSLDRFSASSSFGIVDNTRATLDAGNAVINFGNRAPATTGLGSGINAIGSVLGAGGGAPFNFAKNFLLQLQAAVTSGNAKILTDPTLLVQEGQTATINVTQEVVTNLTQQTTASTNSTQTTITVEKGRAGLILPIKVDRIDDNGFISLSIAPSVSRIGDQQSINIQGSANVINLLTERRLESGQVRLRDGQTLLLTGIIQDEDRTTVTKVPILGDIPLLGALFRSTSRTNQRREVIVIVTPRVLDDSQNSTFGYGYAPSPTVQQVLENGNKK</sequence>
<dbReference type="GO" id="GO:0015627">
    <property type="term" value="C:type II protein secretion system complex"/>
    <property type="evidence" value="ECO:0007669"/>
    <property type="project" value="TreeGrafter"/>
</dbReference>
<organism evidence="11 12">
    <name type="scientific">Stenomitos frigidus ULC18</name>
    <dbReference type="NCBI Taxonomy" id="2107698"/>
    <lineage>
        <taxon>Bacteria</taxon>
        <taxon>Bacillati</taxon>
        <taxon>Cyanobacteriota</taxon>
        <taxon>Cyanophyceae</taxon>
        <taxon>Leptolyngbyales</taxon>
        <taxon>Leptolyngbyaceae</taxon>
        <taxon>Stenomitos</taxon>
    </lineage>
</organism>
<dbReference type="PANTHER" id="PTHR30332:SF17">
    <property type="entry name" value="TYPE IV PILIATION SYSTEM PROTEIN DR_0774-RELATED"/>
    <property type="match status" value="1"/>
</dbReference>
<dbReference type="InterPro" id="IPR001775">
    <property type="entry name" value="GspD/PilQ"/>
</dbReference>
<evidence type="ECO:0000256" key="4">
    <source>
        <dbReference type="RuleBase" id="RU004003"/>
    </source>
</evidence>
<dbReference type="PRINTS" id="PR01032">
    <property type="entry name" value="PHAGEIV"/>
</dbReference>
<evidence type="ECO:0000313" key="12">
    <source>
        <dbReference type="Proteomes" id="UP000239576"/>
    </source>
</evidence>
<evidence type="ECO:0000256" key="2">
    <source>
        <dbReference type="ARBA" id="ARBA00023136"/>
    </source>
</evidence>
<feature type="domain" description="NolW-like" evidence="8">
    <location>
        <begin position="364"/>
        <end position="478"/>
    </location>
</feature>
<evidence type="ECO:0000259" key="7">
    <source>
        <dbReference type="Pfam" id="PF00263"/>
    </source>
</evidence>
<feature type="domain" description="Type II/III secretion system secretin-like" evidence="7">
    <location>
        <begin position="564"/>
        <end position="734"/>
    </location>
</feature>
<feature type="region of interest" description="Disordered" evidence="6">
    <location>
        <begin position="149"/>
        <end position="220"/>
    </location>
</feature>
<comment type="similarity">
    <text evidence="4">Belongs to the bacterial secretin family.</text>
</comment>
<gene>
    <name evidence="11" type="ORF">C7B82_24020</name>
</gene>
<accession>A0A2T1DXP4</accession>
<reference evidence="12" key="1">
    <citation type="submission" date="2018-02" db="EMBL/GenBank/DDBJ databases">
        <authorList>
            <person name="Moore K."/>
            <person name="Momper L."/>
        </authorList>
    </citation>
    <scope>NUCLEOTIDE SEQUENCE [LARGE SCALE GENOMIC DNA]</scope>
    <source>
        <strain evidence="12">ULC18</strain>
    </source>
</reference>
<evidence type="ECO:0000313" key="11">
    <source>
        <dbReference type="EMBL" id="PSB25267.1"/>
    </source>
</evidence>
<dbReference type="Pfam" id="PF00263">
    <property type="entry name" value="Secretin"/>
    <property type="match status" value="1"/>
</dbReference>
<dbReference type="PRINTS" id="PR00811">
    <property type="entry name" value="BCTERIALGSPD"/>
</dbReference>
<dbReference type="PANTHER" id="PTHR30332">
    <property type="entry name" value="PROBABLE GENERAL SECRETION PATHWAY PROTEIN D"/>
    <property type="match status" value="1"/>
</dbReference>
<keyword evidence="2" id="KW-0472">Membrane</keyword>
<comment type="caution">
    <text evidence="11">The sequence shown here is derived from an EMBL/GenBank/DDBJ whole genome shotgun (WGS) entry which is preliminary data.</text>
</comment>